<organism evidence="2 3">
    <name type="scientific">Blepharisma stoltei</name>
    <dbReference type="NCBI Taxonomy" id="1481888"/>
    <lineage>
        <taxon>Eukaryota</taxon>
        <taxon>Sar</taxon>
        <taxon>Alveolata</taxon>
        <taxon>Ciliophora</taxon>
        <taxon>Postciliodesmatophora</taxon>
        <taxon>Heterotrichea</taxon>
        <taxon>Heterotrichida</taxon>
        <taxon>Blepharismidae</taxon>
        <taxon>Blepharisma</taxon>
    </lineage>
</organism>
<evidence type="ECO:0008006" key="4">
    <source>
        <dbReference type="Google" id="ProtNLM"/>
    </source>
</evidence>
<feature type="chain" id="PRO_5043807037" description="Dickkopf N-terminal cysteine-rich domain-containing protein" evidence="1">
    <location>
        <begin position="19"/>
        <end position="376"/>
    </location>
</feature>
<feature type="signal peptide" evidence="1">
    <location>
        <begin position="1"/>
        <end position="18"/>
    </location>
</feature>
<keyword evidence="1" id="KW-0732">Signal</keyword>
<gene>
    <name evidence="2" type="ORF">BSTOLATCC_MIC58193</name>
</gene>
<comment type="caution">
    <text evidence="2">The sequence shown here is derived from an EMBL/GenBank/DDBJ whole genome shotgun (WGS) entry which is preliminary data.</text>
</comment>
<accession>A0AAU9K0G5</accession>
<sequence>MAKLSVFLLLFSIGFCCDQPEFSSFFDAEIVCPSYACKLATQEFSQGTCIYYDNTANGTYYVTNCTNTATPYCPESVGQNSTCAIKPDPASNSKWPGEKCVSDDDCGTYASQGCVDEVCKGSAEGGSCTTHDMCDPGLYCANSTCNLQIGIGNKGCTADEECVNNAGCDIAENADEGTCVKYLSVAEYRRVQTCDVQKHVNRFCESNLCTTECEYSYCLPSLASENKTPNTCKTTGDCSSEQDQQFSLVLFSSCNCGYNSKGNAYCGLFPGDKEYSEYLDSLSSYVDSDSILDCNTLRRFSTVCMKDWWGAKNTAIYSYYLTVVGSYSDIQENDDCVANVFNSKYVSISQEFDYYSNSFGSVMTILAGAIYISMIV</sequence>
<evidence type="ECO:0000313" key="2">
    <source>
        <dbReference type="EMBL" id="CAG9333380.1"/>
    </source>
</evidence>
<dbReference type="Proteomes" id="UP001162131">
    <property type="component" value="Unassembled WGS sequence"/>
</dbReference>
<evidence type="ECO:0000256" key="1">
    <source>
        <dbReference type="SAM" id="SignalP"/>
    </source>
</evidence>
<proteinExistence type="predicted"/>
<name>A0AAU9K0G5_9CILI</name>
<protein>
    <recommendedName>
        <fullName evidence="4">Dickkopf N-terminal cysteine-rich domain-containing protein</fullName>
    </recommendedName>
</protein>
<dbReference type="EMBL" id="CAJZBQ010000056">
    <property type="protein sequence ID" value="CAG9333380.1"/>
    <property type="molecule type" value="Genomic_DNA"/>
</dbReference>
<evidence type="ECO:0000313" key="3">
    <source>
        <dbReference type="Proteomes" id="UP001162131"/>
    </source>
</evidence>
<keyword evidence="3" id="KW-1185">Reference proteome</keyword>
<dbReference type="AlphaFoldDB" id="A0AAU9K0G5"/>
<reference evidence="2" key="1">
    <citation type="submission" date="2021-09" db="EMBL/GenBank/DDBJ databases">
        <authorList>
            <consortium name="AG Swart"/>
            <person name="Singh M."/>
            <person name="Singh A."/>
            <person name="Seah K."/>
            <person name="Emmerich C."/>
        </authorList>
    </citation>
    <scope>NUCLEOTIDE SEQUENCE</scope>
    <source>
        <strain evidence="2">ATCC30299</strain>
    </source>
</reference>